<evidence type="ECO:0000313" key="2">
    <source>
        <dbReference type="EMBL" id="BBI36551.1"/>
    </source>
</evidence>
<feature type="region of interest" description="Disordered" evidence="1">
    <location>
        <begin position="1"/>
        <end position="40"/>
    </location>
</feature>
<accession>A0A3T1DEG6</accession>
<dbReference type="AlphaFoldDB" id="A0A3T1DEG6"/>
<organism evidence="2 3">
    <name type="scientific">Cohnella abietis</name>
    <dbReference type="NCBI Taxonomy" id="2507935"/>
    <lineage>
        <taxon>Bacteria</taxon>
        <taxon>Bacillati</taxon>
        <taxon>Bacillota</taxon>
        <taxon>Bacilli</taxon>
        <taxon>Bacillales</taxon>
        <taxon>Paenibacillaceae</taxon>
        <taxon>Cohnella</taxon>
    </lineage>
</organism>
<protein>
    <submittedName>
        <fullName evidence="2">Uncharacterized protein</fullName>
    </submittedName>
</protein>
<evidence type="ECO:0000313" key="3">
    <source>
        <dbReference type="Proteomes" id="UP000289856"/>
    </source>
</evidence>
<keyword evidence="3" id="KW-1185">Reference proteome</keyword>
<gene>
    <name evidence="2" type="ORF">KCTCHS21_59500</name>
</gene>
<reference evidence="2 3" key="1">
    <citation type="submission" date="2019-01" db="EMBL/GenBank/DDBJ databases">
        <title>Complete genome sequence of Cohnella hallensis HS21 isolated from Korean fir (Abies koreana) rhizospheric soil.</title>
        <authorList>
            <person name="Jiang L."/>
            <person name="Kang S.W."/>
            <person name="Kim S."/>
            <person name="Jung J."/>
            <person name="Kim C.Y."/>
            <person name="Kim D.H."/>
            <person name="Kim S.W."/>
            <person name="Lee J."/>
        </authorList>
    </citation>
    <scope>NUCLEOTIDE SEQUENCE [LARGE SCALE GENOMIC DNA]</scope>
    <source>
        <strain evidence="2 3">HS21</strain>
    </source>
</reference>
<dbReference type="Proteomes" id="UP000289856">
    <property type="component" value="Chromosome"/>
</dbReference>
<proteinExistence type="predicted"/>
<dbReference type="KEGG" id="cohn:KCTCHS21_59500"/>
<dbReference type="EMBL" id="AP019400">
    <property type="protein sequence ID" value="BBI36551.1"/>
    <property type="molecule type" value="Genomic_DNA"/>
</dbReference>
<name>A0A3T1DEG6_9BACL</name>
<sequence length="57" mass="6055">MYTLVDASSEAPDGDSTAVCDGDADSEAKGEEFDFPQADNKTKTMTRATVAHNLLLC</sequence>
<evidence type="ECO:0000256" key="1">
    <source>
        <dbReference type="SAM" id="MobiDB-lite"/>
    </source>
</evidence>